<feature type="binding site" evidence="9">
    <location>
        <begin position="302"/>
        <end position="307"/>
    </location>
    <ligand>
        <name>ATP</name>
        <dbReference type="ChEBI" id="CHEBI:30616"/>
    </ligand>
</feature>
<comment type="subunit">
    <text evidence="9">Homohexamer. The homohexamer assembles into an open ring structure.</text>
</comment>
<dbReference type="PANTHER" id="PTHR46425:SF1">
    <property type="entry name" value="TRANSCRIPTION TERMINATION FACTOR RHO"/>
    <property type="match status" value="1"/>
</dbReference>
<feature type="region of interest" description="Disordered" evidence="12">
    <location>
        <begin position="42"/>
        <end position="163"/>
    </location>
</feature>
<dbReference type="SMART" id="SM00357">
    <property type="entry name" value="CSP"/>
    <property type="match status" value="1"/>
</dbReference>
<dbReference type="InterPro" id="IPR004665">
    <property type="entry name" value="Term_rho"/>
</dbReference>
<feature type="compositionally biased region" description="Basic and acidic residues" evidence="12">
    <location>
        <begin position="77"/>
        <end position="163"/>
    </location>
</feature>
<dbReference type="NCBIfam" id="NF006886">
    <property type="entry name" value="PRK09376.1"/>
    <property type="match status" value="1"/>
</dbReference>
<feature type="domain" description="Rho RNA-BD" evidence="13">
    <location>
        <begin position="172"/>
        <end position="247"/>
    </location>
</feature>
<dbReference type="PROSITE" id="PS51856">
    <property type="entry name" value="RHO_RNA_BD"/>
    <property type="match status" value="1"/>
</dbReference>
<dbReference type="GO" id="GO:0005829">
    <property type="term" value="C:cytosol"/>
    <property type="evidence" value="ECO:0007669"/>
    <property type="project" value="UniProtKB-ARBA"/>
</dbReference>
<dbReference type="GO" id="GO:0004386">
    <property type="term" value="F:helicase activity"/>
    <property type="evidence" value="ECO:0007669"/>
    <property type="project" value="UniProtKB-UniRule"/>
</dbReference>
<organism evidence="14 15">
    <name type="scientific">Marivirga atlantica</name>
    <dbReference type="NCBI Taxonomy" id="1548457"/>
    <lineage>
        <taxon>Bacteria</taxon>
        <taxon>Pseudomonadati</taxon>
        <taxon>Bacteroidota</taxon>
        <taxon>Cytophagia</taxon>
        <taxon>Cytophagales</taxon>
        <taxon>Marivirgaceae</taxon>
        <taxon>Marivirga</taxon>
    </lineage>
</organism>
<dbReference type="EMBL" id="JAERQG010000001">
    <property type="protein sequence ID" value="MBL0763788.1"/>
    <property type="molecule type" value="Genomic_DNA"/>
</dbReference>
<dbReference type="Proteomes" id="UP000642920">
    <property type="component" value="Unassembled WGS sequence"/>
</dbReference>
<evidence type="ECO:0000256" key="3">
    <source>
        <dbReference type="ARBA" id="ARBA00022801"/>
    </source>
</evidence>
<keyword evidence="1 9" id="KW-0806">Transcription termination</keyword>
<dbReference type="GO" id="GO:0006353">
    <property type="term" value="P:DNA-templated transcription termination"/>
    <property type="evidence" value="ECO:0007669"/>
    <property type="project" value="UniProtKB-UniRule"/>
</dbReference>
<protein>
    <recommendedName>
        <fullName evidence="9 10">Transcription termination factor Rho</fullName>
        <ecNumber evidence="9 10">3.6.4.-</ecNumber>
    </recommendedName>
    <alternativeName>
        <fullName evidence="9">ATP-dependent helicase Rho</fullName>
    </alternativeName>
</protein>
<dbReference type="InterPro" id="IPR011129">
    <property type="entry name" value="CSD"/>
</dbReference>
<comment type="caution">
    <text evidence="9">Lacks conserved residue(s) required for the propagation of feature annotation.</text>
</comment>
<name>A0A937DFL2_9BACT</name>
<dbReference type="InterPro" id="IPR011112">
    <property type="entry name" value="Rho-like_N"/>
</dbReference>
<evidence type="ECO:0000256" key="7">
    <source>
        <dbReference type="ARBA" id="ARBA00023015"/>
    </source>
</evidence>
<keyword evidence="6 9" id="KW-0694">RNA-binding</keyword>
<feature type="binding site" evidence="9">
    <location>
        <begin position="290"/>
        <end position="295"/>
    </location>
    <ligand>
        <name>ATP</name>
        <dbReference type="ChEBI" id="CHEBI:30616"/>
    </ligand>
</feature>
<dbReference type="GO" id="GO:0016787">
    <property type="term" value="F:hydrolase activity"/>
    <property type="evidence" value="ECO:0007669"/>
    <property type="project" value="UniProtKB-KW"/>
</dbReference>
<keyword evidence="15" id="KW-1185">Reference proteome</keyword>
<dbReference type="SUPFAM" id="SSF68912">
    <property type="entry name" value="Rho N-terminal domain-like"/>
    <property type="match status" value="1"/>
</dbReference>
<dbReference type="SMART" id="SM00382">
    <property type="entry name" value="AAA"/>
    <property type="match status" value="1"/>
</dbReference>
<dbReference type="HAMAP" id="MF_01884">
    <property type="entry name" value="Rho"/>
    <property type="match status" value="1"/>
</dbReference>
<proteinExistence type="inferred from homology"/>
<dbReference type="GO" id="GO:0003723">
    <property type="term" value="F:RNA binding"/>
    <property type="evidence" value="ECO:0007669"/>
    <property type="project" value="UniProtKB-UniRule"/>
</dbReference>
<evidence type="ECO:0000256" key="4">
    <source>
        <dbReference type="ARBA" id="ARBA00022806"/>
    </source>
</evidence>
<dbReference type="InterPro" id="IPR012340">
    <property type="entry name" value="NA-bd_OB-fold"/>
</dbReference>
<evidence type="ECO:0000256" key="10">
    <source>
        <dbReference type="NCBIfam" id="TIGR00767"/>
    </source>
</evidence>
<feature type="binding site" evidence="9">
    <location>
        <position position="333"/>
    </location>
    <ligand>
        <name>ATP</name>
        <dbReference type="ChEBI" id="CHEBI:30616"/>
    </ligand>
</feature>
<dbReference type="PANTHER" id="PTHR46425">
    <property type="entry name" value="TRANSCRIPTION TERMINATION FACTOR RHO"/>
    <property type="match status" value="1"/>
</dbReference>
<comment type="similarity">
    <text evidence="9 11">Belongs to the Rho family.</text>
</comment>
<comment type="caution">
    <text evidence="14">The sequence shown here is derived from an EMBL/GenBank/DDBJ whole genome shotgun (WGS) entry which is preliminary data.</text>
</comment>
<keyword evidence="2 9" id="KW-0547">Nucleotide-binding</keyword>
<dbReference type="InterPro" id="IPR036269">
    <property type="entry name" value="Rho_N_sf"/>
</dbReference>
<feature type="compositionally biased region" description="Basic and acidic residues" evidence="12">
    <location>
        <begin position="50"/>
        <end position="69"/>
    </location>
</feature>
<keyword evidence="5 9" id="KW-0067">ATP-binding</keyword>
<dbReference type="InterPro" id="IPR027417">
    <property type="entry name" value="P-loop_NTPase"/>
</dbReference>
<dbReference type="Gene3D" id="2.40.50.140">
    <property type="entry name" value="Nucleic acid-binding proteins"/>
    <property type="match status" value="1"/>
</dbReference>
<dbReference type="Pfam" id="PF00006">
    <property type="entry name" value="ATP-synt_ab"/>
    <property type="match status" value="1"/>
</dbReference>
<evidence type="ECO:0000256" key="6">
    <source>
        <dbReference type="ARBA" id="ARBA00022884"/>
    </source>
</evidence>
<evidence type="ECO:0000256" key="12">
    <source>
        <dbReference type="SAM" id="MobiDB-lite"/>
    </source>
</evidence>
<dbReference type="InterPro" id="IPR000194">
    <property type="entry name" value="ATPase_F1/V1/A1_a/bsu_nucl-bd"/>
</dbReference>
<evidence type="ECO:0000256" key="9">
    <source>
        <dbReference type="HAMAP-Rule" id="MF_01884"/>
    </source>
</evidence>
<keyword evidence="3 9" id="KW-0378">Hydrolase</keyword>
<dbReference type="Pfam" id="PF07498">
    <property type="entry name" value="Rho_N"/>
    <property type="match status" value="1"/>
</dbReference>
<dbReference type="CDD" id="cd04459">
    <property type="entry name" value="Rho_CSD"/>
    <property type="match status" value="1"/>
</dbReference>
<dbReference type="Pfam" id="PF07497">
    <property type="entry name" value="Rho_RNA_bind"/>
    <property type="match status" value="1"/>
</dbReference>
<dbReference type="CDD" id="cd01128">
    <property type="entry name" value="rho_factor_C"/>
    <property type="match status" value="1"/>
</dbReference>
<dbReference type="RefSeq" id="WP_201916759.1">
    <property type="nucleotide sequence ID" value="NZ_JAERQG010000001.1"/>
</dbReference>
<evidence type="ECO:0000256" key="5">
    <source>
        <dbReference type="ARBA" id="ARBA00022840"/>
    </source>
</evidence>
<evidence type="ECO:0000259" key="13">
    <source>
        <dbReference type="PROSITE" id="PS51856"/>
    </source>
</evidence>
<dbReference type="Gene3D" id="1.10.720.10">
    <property type="match status" value="1"/>
</dbReference>
<dbReference type="Gene3D" id="3.40.50.300">
    <property type="entry name" value="P-loop containing nucleotide triphosphate hydrolases"/>
    <property type="match status" value="1"/>
</dbReference>
<evidence type="ECO:0000256" key="2">
    <source>
        <dbReference type="ARBA" id="ARBA00022741"/>
    </source>
</evidence>
<evidence type="ECO:0000313" key="14">
    <source>
        <dbReference type="EMBL" id="MBL0763788.1"/>
    </source>
</evidence>
<evidence type="ECO:0000256" key="8">
    <source>
        <dbReference type="ARBA" id="ARBA00023163"/>
    </source>
</evidence>
<evidence type="ECO:0000256" key="1">
    <source>
        <dbReference type="ARBA" id="ARBA00022472"/>
    </source>
</evidence>
<dbReference type="InterPro" id="IPR011113">
    <property type="entry name" value="Rho_RNA-bd"/>
</dbReference>
<evidence type="ECO:0000313" key="15">
    <source>
        <dbReference type="Proteomes" id="UP000642920"/>
    </source>
</evidence>
<accession>A0A937DFL2</accession>
<comment type="function">
    <text evidence="9">Facilitates transcription termination by a mechanism that involves Rho binding to the nascent RNA, activation of Rho's RNA-dependent ATPase activity, and release of the mRNA from the DNA template.</text>
</comment>
<dbReference type="SUPFAM" id="SSF50249">
    <property type="entry name" value="Nucleic acid-binding proteins"/>
    <property type="match status" value="1"/>
</dbReference>
<gene>
    <name evidence="9 14" type="primary">rho</name>
    <name evidence="14" type="ORF">JKP34_00915</name>
</gene>
<dbReference type="NCBIfam" id="TIGR00767">
    <property type="entry name" value="rho"/>
    <property type="match status" value="1"/>
</dbReference>
<dbReference type="GO" id="GO:0005524">
    <property type="term" value="F:ATP binding"/>
    <property type="evidence" value="ECO:0007669"/>
    <property type="project" value="UniProtKB-UniRule"/>
</dbReference>
<evidence type="ECO:0000256" key="11">
    <source>
        <dbReference type="PROSITE-ProRule" id="PRU01203"/>
    </source>
</evidence>
<sequence>MYNIEELNLKLLSELKEIAEKLGVSQFKKLPKKELIYKILDQQALLPESELPKKEEAKKDDSKADEKPARPKRPRSPKSDSKPADKVQEQEEKPSKEAGKPEAKSEAPKKDAPKAEAKNSPKKDDKSDKPERDNKPNNKGPKDNRRNDRNDRSNHDKGPKVKKADITDFDGLIENEGVLEMMQDGYGFLRSSDYNYLASPDDIYVSPSQIKLFGLRTGDTVKGQIRPPKEGEKYFALLRVSSVNGKTTEEIRDRVPFEYLTPLFPEEKLNLSNKPNKYSTRILDLFSPIGKGQRGMIVAQPKTGKTVLLKEIANAIAENHPECYLIILLIDERPEEVTDMARSVKGEVVSSTFDEQADRHVKVSSMVLEKAKRMTECGHDVVILLDSITRLARAYNTVVPSSGKILSGGVDANALHKPKRFFGAARNVENGGSLTIIATALIETGSKMDEVIFEEFKGTGNMELVLDRKLANKRVYPAIDVTASGTRREDLLMSKEELQRVWILRKFMADMNSGEAMELLLTKMKGTMDNDEFLISMNG</sequence>
<dbReference type="SUPFAM" id="SSF52540">
    <property type="entry name" value="P-loop containing nucleoside triphosphate hydrolases"/>
    <property type="match status" value="1"/>
</dbReference>
<dbReference type="InterPro" id="IPR003593">
    <property type="entry name" value="AAA+_ATPase"/>
</dbReference>
<keyword evidence="4 9" id="KW-0347">Helicase</keyword>
<dbReference type="GO" id="GO:0008186">
    <property type="term" value="F:ATP-dependent activity, acting on RNA"/>
    <property type="evidence" value="ECO:0007669"/>
    <property type="project" value="UniProtKB-UniRule"/>
</dbReference>
<dbReference type="InterPro" id="IPR041703">
    <property type="entry name" value="Rho_factor_ATP-bd"/>
</dbReference>
<keyword evidence="7 9" id="KW-0805">Transcription regulation</keyword>
<dbReference type="EC" id="3.6.4.-" evidence="9 10"/>
<dbReference type="SMART" id="SM00959">
    <property type="entry name" value="Rho_N"/>
    <property type="match status" value="1"/>
</dbReference>
<keyword evidence="8 9" id="KW-0804">Transcription</keyword>
<dbReference type="AlphaFoldDB" id="A0A937DFL2"/>
<reference evidence="14" key="1">
    <citation type="submission" date="2021-01" db="EMBL/GenBank/DDBJ databases">
        <title>Marivirga sp. nov., isolated from intertidal surface sediments.</title>
        <authorList>
            <person name="Zhang M."/>
        </authorList>
    </citation>
    <scope>NUCLEOTIDE SEQUENCE</scope>
    <source>
        <strain evidence="14">SM1354</strain>
    </source>
</reference>